<name>A0A0F9MGZ1_9ZZZZ</name>
<sequence length="97" mass="11050">MRLTTVGRYSTLGVYVTYRLEGTGELLWKAPQMMLLPPNSEVGHLKDGDEVETWYKIESYKAEFDRDAPSEYGEPPQQSPRDKSYFGVCCLVSLILP</sequence>
<protein>
    <submittedName>
        <fullName evidence="1">Uncharacterized protein</fullName>
    </submittedName>
</protein>
<gene>
    <name evidence="1" type="ORF">LCGC14_1074820</name>
</gene>
<comment type="caution">
    <text evidence="1">The sequence shown here is derived from an EMBL/GenBank/DDBJ whole genome shotgun (WGS) entry which is preliminary data.</text>
</comment>
<proteinExistence type="predicted"/>
<organism evidence="1">
    <name type="scientific">marine sediment metagenome</name>
    <dbReference type="NCBI Taxonomy" id="412755"/>
    <lineage>
        <taxon>unclassified sequences</taxon>
        <taxon>metagenomes</taxon>
        <taxon>ecological metagenomes</taxon>
    </lineage>
</organism>
<reference evidence="1" key="1">
    <citation type="journal article" date="2015" name="Nature">
        <title>Complex archaea that bridge the gap between prokaryotes and eukaryotes.</title>
        <authorList>
            <person name="Spang A."/>
            <person name="Saw J.H."/>
            <person name="Jorgensen S.L."/>
            <person name="Zaremba-Niedzwiedzka K."/>
            <person name="Martijn J."/>
            <person name="Lind A.E."/>
            <person name="van Eijk R."/>
            <person name="Schleper C."/>
            <person name="Guy L."/>
            <person name="Ettema T.J."/>
        </authorList>
    </citation>
    <scope>NUCLEOTIDE SEQUENCE</scope>
</reference>
<evidence type="ECO:0000313" key="1">
    <source>
        <dbReference type="EMBL" id="KKN06685.1"/>
    </source>
</evidence>
<dbReference type="EMBL" id="LAZR01004659">
    <property type="protein sequence ID" value="KKN06685.1"/>
    <property type="molecule type" value="Genomic_DNA"/>
</dbReference>
<accession>A0A0F9MGZ1</accession>
<dbReference type="AlphaFoldDB" id="A0A0F9MGZ1"/>